<evidence type="ECO:0000313" key="1">
    <source>
        <dbReference type="EMBL" id="OGZ67130.1"/>
    </source>
</evidence>
<evidence type="ECO:0000313" key="2">
    <source>
        <dbReference type="Proteomes" id="UP000179183"/>
    </source>
</evidence>
<sequence>MNKAIIIIIVIVVSVGAIFALKSFYTPPAKPAPTSTTSQNLPLQQLSTSSNILDRIEVAILAKLKK</sequence>
<dbReference type="EMBL" id="MHOQ01000011">
    <property type="protein sequence ID" value="OGZ67130.1"/>
    <property type="molecule type" value="Genomic_DNA"/>
</dbReference>
<reference evidence="1 2" key="1">
    <citation type="journal article" date="2016" name="Nat. Commun.">
        <title>Thousands of microbial genomes shed light on interconnected biogeochemical processes in an aquifer system.</title>
        <authorList>
            <person name="Anantharaman K."/>
            <person name="Brown C.T."/>
            <person name="Hug L.A."/>
            <person name="Sharon I."/>
            <person name="Castelle C.J."/>
            <person name="Probst A.J."/>
            <person name="Thomas B.C."/>
            <person name="Singh A."/>
            <person name="Wilkins M.J."/>
            <person name="Karaoz U."/>
            <person name="Brodie E.L."/>
            <person name="Williams K.H."/>
            <person name="Hubbard S.S."/>
            <person name="Banfield J.F."/>
        </authorList>
    </citation>
    <scope>NUCLEOTIDE SEQUENCE [LARGE SCALE GENOMIC DNA]</scope>
</reference>
<dbReference type="Proteomes" id="UP000179183">
    <property type="component" value="Unassembled WGS sequence"/>
</dbReference>
<gene>
    <name evidence="1" type="ORF">A3D34_02565</name>
</gene>
<comment type="caution">
    <text evidence="1">The sequence shown here is derived from an EMBL/GenBank/DDBJ whole genome shotgun (WGS) entry which is preliminary data.</text>
</comment>
<proteinExistence type="predicted"/>
<organism evidence="1 2">
    <name type="scientific">Candidatus Staskawiczbacteria bacterium RIFCSPHIGHO2_02_FULL_33_16</name>
    <dbReference type="NCBI Taxonomy" id="1802204"/>
    <lineage>
        <taxon>Bacteria</taxon>
        <taxon>Candidatus Staskawicziibacteriota</taxon>
    </lineage>
</organism>
<protein>
    <submittedName>
        <fullName evidence="1">Uncharacterized protein</fullName>
    </submittedName>
</protein>
<name>A0A1G2HY59_9BACT</name>
<accession>A0A1G2HY59</accession>
<dbReference type="AlphaFoldDB" id="A0A1G2HY59"/>